<dbReference type="EMBL" id="BMHP01000004">
    <property type="protein sequence ID" value="GGD88848.1"/>
    <property type="molecule type" value="Genomic_DNA"/>
</dbReference>
<evidence type="ECO:0000259" key="2">
    <source>
        <dbReference type="Pfam" id="PF13349"/>
    </source>
</evidence>
<accession>A0A916ZCW1</accession>
<feature type="compositionally biased region" description="Polar residues" evidence="1">
    <location>
        <begin position="253"/>
        <end position="262"/>
    </location>
</feature>
<evidence type="ECO:0000256" key="1">
    <source>
        <dbReference type="SAM" id="MobiDB-lite"/>
    </source>
</evidence>
<evidence type="ECO:0000313" key="4">
    <source>
        <dbReference type="Proteomes" id="UP000612456"/>
    </source>
</evidence>
<proteinExistence type="predicted"/>
<protein>
    <recommendedName>
        <fullName evidence="2">DUF4097 domain-containing protein</fullName>
    </recommendedName>
</protein>
<dbReference type="Pfam" id="PF13349">
    <property type="entry name" value="DUF4097"/>
    <property type="match status" value="1"/>
</dbReference>
<keyword evidence="4" id="KW-1185">Reference proteome</keyword>
<sequence length="262" mass="28673">MNINRKVSTILLLIVIAAACLGYMFIKSLTAATSNKSYTATDIQNIQVDVENAKVHIESVEGRENKTEVEVVAKGKYDSSQISIDSNNNSLVIKQTGFHKPLNFNFNNSLDVYVKVQTTGTEPRLDQTFVSSQNGKIVVEHMNSRAIVVQSENGAINLKEITSDELSAHSTSGAIRLEEIITAKLETKADNGSSHIVFSDKLEKLNASSTSSSGSIAYILQNDIALDLKWKGKWDSNLKSDDTSPNKIVMESDSGNMSVNRK</sequence>
<reference evidence="3" key="1">
    <citation type="journal article" date="2014" name="Int. J. Syst. Evol. Microbiol.">
        <title>Complete genome sequence of Corynebacterium casei LMG S-19264T (=DSM 44701T), isolated from a smear-ripened cheese.</title>
        <authorList>
            <consortium name="US DOE Joint Genome Institute (JGI-PGF)"/>
            <person name="Walter F."/>
            <person name="Albersmeier A."/>
            <person name="Kalinowski J."/>
            <person name="Ruckert C."/>
        </authorList>
    </citation>
    <scope>NUCLEOTIDE SEQUENCE</scope>
    <source>
        <strain evidence="3">CGMCC 1.15178</strain>
    </source>
</reference>
<dbReference type="PROSITE" id="PS51257">
    <property type="entry name" value="PROKAR_LIPOPROTEIN"/>
    <property type="match status" value="1"/>
</dbReference>
<gene>
    <name evidence="3" type="ORF">GCM10010911_54290</name>
</gene>
<name>A0A916ZCW1_9BACL</name>
<dbReference type="Proteomes" id="UP000612456">
    <property type="component" value="Unassembled WGS sequence"/>
</dbReference>
<feature type="region of interest" description="Disordered" evidence="1">
    <location>
        <begin position="238"/>
        <end position="262"/>
    </location>
</feature>
<comment type="caution">
    <text evidence="3">The sequence shown here is derived from an EMBL/GenBank/DDBJ whole genome shotgun (WGS) entry which is preliminary data.</text>
</comment>
<dbReference type="AlphaFoldDB" id="A0A916ZCW1"/>
<dbReference type="InterPro" id="IPR025164">
    <property type="entry name" value="Toastrack_DUF4097"/>
</dbReference>
<feature type="domain" description="DUF4097" evidence="2">
    <location>
        <begin position="43"/>
        <end position="212"/>
    </location>
</feature>
<reference evidence="3" key="2">
    <citation type="submission" date="2020-09" db="EMBL/GenBank/DDBJ databases">
        <authorList>
            <person name="Sun Q."/>
            <person name="Zhou Y."/>
        </authorList>
    </citation>
    <scope>NUCLEOTIDE SEQUENCE</scope>
    <source>
        <strain evidence="3">CGMCC 1.15178</strain>
    </source>
</reference>
<dbReference type="RefSeq" id="WP_188996939.1">
    <property type="nucleotide sequence ID" value="NZ_BMHP01000004.1"/>
</dbReference>
<organism evidence="3 4">
    <name type="scientific">Paenibacillus nasutitermitis</name>
    <dbReference type="NCBI Taxonomy" id="1652958"/>
    <lineage>
        <taxon>Bacteria</taxon>
        <taxon>Bacillati</taxon>
        <taxon>Bacillota</taxon>
        <taxon>Bacilli</taxon>
        <taxon>Bacillales</taxon>
        <taxon>Paenibacillaceae</taxon>
        <taxon>Paenibacillus</taxon>
    </lineage>
</organism>
<evidence type="ECO:0000313" key="3">
    <source>
        <dbReference type="EMBL" id="GGD88848.1"/>
    </source>
</evidence>